<dbReference type="InterPro" id="IPR029058">
    <property type="entry name" value="AB_hydrolase_fold"/>
</dbReference>
<gene>
    <name evidence="1" type="ORF">JKA74_00045</name>
</gene>
<dbReference type="Gene3D" id="3.40.50.1820">
    <property type="entry name" value="alpha/beta hydrolase"/>
    <property type="match status" value="1"/>
</dbReference>
<dbReference type="SUPFAM" id="SSF53474">
    <property type="entry name" value="alpha/beta-Hydrolases"/>
    <property type="match status" value="1"/>
</dbReference>
<accession>A0A934WV13</accession>
<proteinExistence type="predicted"/>
<evidence type="ECO:0000313" key="1">
    <source>
        <dbReference type="EMBL" id="MBK6263405.1"/>
    </source>
</evidence>
<dbReference type="PANTHER" id="PTHR48098:SF6">
    <property type="entry name" value="FERRI-BACILLIBACTIN ESTERASE BESA"/>
    <property type="match status" value="1"/>
</dbReference>
<dbReference type="Proteomes" id="UP000611723">
    <property type="component" value="Unassembled WGS sequence"/>
</dbReference>
<dbReference type="RefSeq" id="WP_201429095.1">
    <property type="nucleotide sequence ID" value="NZ_JAEQBW010000001.1"/>
</dbReference>
<dbReference type="InterPro" id="IPR000801">
    <property type="entry name" value="Esterase-like"/>
</dbReference>
<comment type="caution">
    <text evidence="1">The sequence shown here is derived from an EMBL/GenBank/DDBJ whole genome shotgun (WGS) entry which is preliminary data.</text>
</comment>
<protein>
    <recommendedName>
        <fullName evidence="3">Esterase</fullName>
    </recommendedName>
</protein>
<evidence type="ECO:0000313" key="2">
    <source>
        <dbReference type="Proteomes" id="UP000611723"/>
    </source>
</evidence>
<keyword evidence="2" id="KW-1185">Reference proteome</keyword>
<dbReference type="AlphaFoldDB" id="A0A934WV13"/>
<organism evidence="1 2">
    <name type="scientific">Marivirga aurantiaca</name>
    <dbReference type="NCBI Taxonomy" id="2802615"/>
    <lineage>
        <taxon>Bacteria</taxon>
        <taxon>Pseudomonadati</taxon>
        <taxon>Bacteroidota</taxon>
        <taxon>Cytophagia</taxon>
        <taxon>Cytophagales</taxon>
        <taxon>Marivirgaceae</taxon>
        <taxon>Marivirga</taxon>
    </lineage>
</organism>
<dbReference type="Pfam" id="PF00756">
    <property type="entry name" value="Esterase"/>
    <property type="match status" value="1"/>
</dbReference>
<name>A0A934WV13_9BACT</name>
<dbReference type="EMBL" id="JAEQBW010000001">
    <property type="protein sequence ID" value="MBK6263405.1"/>
    <property type="molecule type" value="Genomic_DNA"/>
</dbReference>
<evidence type="ECO:0008006" key="3">
    <source>
        <dbReference type="Google" id="ProtNLM"/>
    </source>
</evidence>
<sequence>MKNLFIEIIFISLIISCQSNSARIKQDTVSEKLVINYNGDADVVQFKMFEGLHQTLTKDTITGIFEGFLEIPNLNEAIFTYDIVVHKKDSLKRMIELEPESHLVKLNQHDAIEERDQFLWIGKNRNGNYFKNEELTGSLVTKSMTSEFLEEEREITVYTPKGVSSKIPYIYFTDGSVVKDYAPYIDRLITTNKIRPIKLIGIHSSSSNRYKEYVKGGDDNEVFRKHQRFVYKELIHSIEKETENWEGKRYLFGFSNGAAFCMHAGLNQPNVFEEIIAFSTADYISSMAQWISPIKFEFDEYPKFYMGAGRYEKSIFNNNIEFLDKLKDNEIQVQFKEFVSGHDYNVWRIEFLEYLENRFKK</sequence>
<reference evidence="1" key="1">
    <citation type="submission" date="2021-01" db="EMBL/GenBank/DDBJ databases">
        <title>Marivirga aurantiaca sp. nov., isolated from intertidal surface sediments.</title>
        <authorList>
            <person name="Zhang M."/>
        </authorList>
    </citation>
    <scope>NUCLEOTIDE SEQUENCE</scope>
    <source>
        <strain evidence="1">S37H4</strain>
    </source>
</reference>
<dbReference type="InterPro" id="IPR050583">
    <property type="entry name" value="Mycobacterial_A85_antigen"/>
</dbReference>
<dbReference type="PANTHER" id="PTHR48098">
    <property type="entry name" value="ENTEROCHELIN ESTERASE-RELATED"/>
    <property type="match status" value="1"/>
</dbReference>